<dbReference type="InterPro" id="IPR050508">
    <property type="entry name" value="Methyltransf_Superfamily"/>
</dbReference>
<evidence type="ECO:0000313" key="3">
    <source>
        <dbReference type="Proteomes" id="UP001610563"/>
    </source>
</evidence>
<comment type="caution">
    <text evidence="2">The sequence shown here is derived from an EMBL/GenBank/DDBJ whole genome shotgun (WGS) entry which is preliminary data.</text>
</comment>
<proteinExistence type="predicted"/>
<organism evidence="2 3">
    <name type="scientific">Aspergillus keveii</name>
    <dbReference type="NCBI Taxonomy" id="714993"/>
    <lineage>
        <taxon>Eukaryota</taxon>
        <taxon>Fungi</taxon>
        <taxon>Dikarya</taxon>
        <taxon>Ascomycota</taxon>
        <taxon>Pezizomycotina</taxon>
        <taxon>Eurotiomycetes</taxon>
        <taxon>Eurotiomycetidae</taxon>
        <taxon>Eurotiales</taxon>
        <taxon>Aspergillaceae</taxon>
        <taxon>Aspergillus</taxon>
        <taxon>Aspergillus subgen. Nidulantes</taxon>
    </lineage>
</organism>
<gene>
    <name evidence="2" type="ORF">BJX66DRAFT_309121</name>
</gene>
<dbReference type="EMBL" id="JBFTWV010000081">
    <property type="protein sequence ID" value="KAL2788327.1"/>
    <property type="molecule type" value="Genomic_DNA"/>
</dbReference>
<reference evidence="2 3" key="1">
    <citation type="submission" date="2024-07" db="EMBL/GenBank/DDBJ databases">
        <title>Section-level genome sequencing and comparative genomics of Aspergillus sections Usti and Cavernicolus.</title>
        <authorList>
            <consortium name="Lawrence Berkeley National Laboratory"/>
            <person name="Nybo J.L."/>
            <person name="Vesth T.C."/>
            <person name="Theobald S."/>
            <person name="Frisvad J.C."/>
            <person name="Larsen T.O."/>
            <person name="Kjaerboelling I."/>
            <person name="Rothschild-Mancinelli K."/>
            <person name="Lyhne E.K."/>
            <person name="Kogle M.E."/>
            <person name="Barry K."/>
            <person name="Clum A."/>
            <person name="Na H."/>
            <person name="Ledsgaard L."/>
            <person name="Lin J."/>
            <person name="Lipzen A."/>
            <person name="Kuo A."/>
            <person name="Riley R."/>
            <person name="Mondo S."/>
            <person name="Labutti K."/>
            <person name="Haridas S."/>
            <person name="Pangalinan J."/>
            <person name="Salamov A.A."/>
            <person name="Simmons B.A."/>
            <person name="Magnuson J.K."/>
            <person name="Chen J."/>
            <person name="Drula E."/>
            <person name="Henrissat B."/>
            <person name="Wiebenga A."/>
            <person name="Lubbers R.J."/>
            <person name="Gomes A.C."/>
            <person name="Makela M.R."/>
            <person name="Stajich J."/>
            <person name="Grigoriev I.V."/>
            <person name="Mortensen U.H."/>
            <person name="De Vries R.P."/>
            <person name="Baker S.E."/>
            <person name="Andersen M.R."/>
        </authorList>
    </citation>
    <scope>NUCLEOTIDE SEQUENCE [LARGE SCALE GENOMIC DNA]</scope>
    <source>
        <strain evidence="2 3">CBS 209.92</strain>
    </source>
</reference>
<dbReference type="InterPro" id="IPR041698">
    <property type="entry name" value="Methyltransf_25"/>
</dbReference>
<evidence type="ECO:0000313" key="2">
    <source>
        <dbReference type="EMBL" id="KAL2788327.1"/>
    </source>
</evidence>
<dbReference type="Pfam" id="PF13649">
    <property type="entry name" value="Methyltransf_25"/>
    <property type="match status" value="1"/>
</dbReference>
<sequence>MPRIPPDEYLQRAYALSTTTEAQTLYNEWSTVYDTDLTSAGYASPRRAVETVIAHLPASQPTPLRILDAGCGTGLVGSYLSTSALANKFTLDGLDLSEGMLSVARSKKIYSSLDVANLNDPILKPDGSYDVVICVGTLTEGHVGPKVLGEFVRVAVAKTGLIVVTVHEKVWESGGFKGEVERLEQESIVDIVAVDEFGILESEGRGGQMVVLRRV</sequence>
<dbReference type="Gene3D" id="3.40.50.150">
    <property type="entry name" value="Vaccinia Virus protein VP39"/>
    <property type="match status" value="1"/>
</dbReference>
<name>A0ABR4FYG0_9EURO</name>
<dbReference type="CDD" id="cd02440">
    <property type="entry name" value="AdoMet_MTases"/>
    <property type="match status" value="1"/>
</dbReference>
<dbReference type="PANTHER" id="PTHR42912">
    <property type="entry name" value="METHYLTRANSFERASE"/>
    <property type="match status" value="1"/>
</dbReference>
<keyword evidence="2" id="KW-0489">Methyltransferase</keyword>
<dbReference type="SUPFAM" id="SSF53335">
    <property type="entry name" value="S-adenosyl-L-methionine-dependent methyltransferases"/>
    <property type="match status" value="1"/>
</dbReference>
<protein>
    <submittedName>
        <fullName evidence="2">S-adenosyl-L-methionine-dependent methyltransferase</fullName>
    </submittedName>
</protein>
<keyword evidence="2" id="KW-0808">Transferase</keyword>
<dbReference type="GO" id="GO:0032259">
    <property type="term" value="P:methylation"/>
    <property type="evidence" value="ECO:0007669"/>
    <property type="project" value="UniProtKB-KW"/>
</dbReference>
<feature type="domain" description="Methyltransferase" evidence="1">
    <location>
        <begin position="66"/>
        <end position="154"/>
    </location>
</feature>
<accession>A0ABR4FYG0</accession>
<dbReference type="GO" id="GO:0008168">
    <property type="term" value="F:methyltransferase activity"/>
    <property type="evidence" value="ECO:0007669"/>
    <property type="project" value="UniProtKB-KW"/>
</dbReference>
<dbReference type="InterPro" id="IPR029063">
    <property type="entry name" value="SAM-dependent_MTases_sf"/>
</dbReference>
<dbReference type="Proteomes" id="UP001610563">
    <property type="component" value="Unassembled WGS sequence"/>
</dbReference>
<keyword evidence="3" id="KW-1185">Reference proteome</keyword>
<evidence type="ECO:0000259" key="1">
    <source>
        <dbReference type="Pfam" id="PF13649"/>
    </source>
</evidence>